<evidence type="ECO:0000256" key="1">
    <source>
        <dbReference type="SAM" id="SignalP"/>
    </source>
</evidence>
<sequence length="275" mass="30557">MKPIFYCLALASLVVALAAPVAEAAGTDVIREASVYPFFQYFKWEEFSRDGAKLLKETGPQFGVGGNIKLDLLKGNAGAMTVAAKQELFGGVVDYDGQLQDGTPHKTDVNYFGSYTELDLGWAIPYRKMTIEPFSGLSYRWWLRDLQGSGGYTENWYSLALLLGLRSQYELGTEARFFVAGAAKYPFSNRNAIDNYPGVGEINLSPGSEWSALAESGIKYKQFTATVYYENFIFPASDPVTRYNAFRTPTPGPSSFVQPRSESEIFGLRFGWAFK</sequence>
<keyword evidence="3" id="KW-1185">Reference proteome</keyword>
<organism evidence="2 3">
    <name type="scientific">Geoanaerobacter pelophilus</name>
    <dbReference type="NCBI Taxonomy" id="60036"/>
    <lineage>
        <taxon>Bacteria</taxon>
        <taxon>Pseudomonadati</taxon>
        <taxon>Thermodesulfobacteriota</taxon>
        <taxon>Desulfuromonadia</taxon>
        <taxon>Geobacterales</taxon>
        <taxon>Geobacteraceae</taxon>
        <taxon>Geoanaerobacter</taxon>
    </lineage>
</organism>
<protein>
    <recommendedName>
        <fullName evidence="4">Outer membrane protein beta-barrel domain-containing protein</fullName>
    </recommendedName>
</protein>
<evidence type="ECO:0000313" key="3">
    <source>
        <dbReference type="Proteomes" id="UP000811899"/>
    </source>
</evidence>
<comment type="caution">
    <text evidence="2">The sequence shown here is derived from an EMBL/GenBank/DDBJ whole genome shotgun (WGS) entry which is preliminary data.</text>
</comment>
<keyword evidence="1" id="KW-0732">Signal</keyword>
<feature type="signal peptide" evidence="1">
    <location>
        <begin position="1"/>
        <end position="24"/>
    </location>
</feature>
<proteinExistence type="predicted"/>
<accession>A0AAW4L1U8</accession>
<dbReference type="RefSeq" id="WP_214170241.1">
    <property type="nucleotide sequence ID" value="NZ_JAHCVJ010000001.1"/>
</dbReference>
<reference evidence="2 3" key="1">
    <citation type="submission" date="2021-05" db="EMBL/GenBank/DDBJ databases">
        <title>The draft genome of Geobacter pelophilus DSM 12255.</title>
        <authorList>
            <person name="Xu Z."/>
            <person name="Masuda Y."/>
            <person name="Itoh H."/>
            <person name="Senoo K."/>
        </authorList>
    </citation>
    <scope>NUCLEOTIDE SEQUENCE [LARGE SCALE GENOMIC DNA]</scope>
    <source>
        <strain evidence="2 3">DSM 12255</strain>
    </source>
</reference>
<dbReference type="Proteomes" id="UP000811899">
    <property type="component" value="Unassembled WGS sequence"/>
</dbReference>
<dbReference type="EMBL" id="JAHCVJ010000001">
    <property type="protein sequence ID" value="MBT0663507.1"/>
    <property type="molecule type" value="Genomic_DNA"/>
</dbReference>
<evidence type="ECO:0008006" key="4">
    <source>
        <dbReference type="Google" id="ProtNLM"/>
    </source>
</evidence>
<evidence type="ECO:0000313" key="2">
    <source>
        <dbReference type="EMBL" id="MBT0663507.1"/>
    </source>
</evidence>
<feature type="chain" id="PRO_5043442259" description="Outer membrane protein beta-barrel domain-containing protein" evidence="1">
    <location>
        <begin position="25"/>
        <end position="275"/>
    </location>
</feature>
<dbReference type="AlphaFoldDB" id="A0AAW4L1U8"/>
<dbReference type="InterPro" id="IPR036709">
    <property type="entry name" value="Autotransporte_beta_dom_sf"/>
</dbReference>
<gene>
    <name evidence="2" type="ORF">KI809_04250</name>
</gene>
<name>A0AAW4L1U8_9BACT</name>
<dbReference type="SUPFAM" id="SSF103515">
    <property type="entry name" value="Autotransporter"/>
    <property type="match status" value="1"/>
</dbReference>